<dbReference type="SMART" id="SM00912">
    <property type="entry name" value="Haemagg_act"/>
    <property type="match status" value="1"/>
</dbReference>
<dbReference type="EMBL" id="JAUSVS010000003">
    <property type="protein sequence ID" value="MDQ0464389.1"/>
    <property type="molecule type" value="Genomic_DNA"/>
</dbReference>
<comment type="subcellular location">
    <subcellularLocation>
        <location evidence="1">Secreted</location>
    </subcellularLocation>
</comment>
<dbReference type="PANTHER" id="PTHR12338:SF8">
    <property type="entry name" value="HEME_HEMOPEXIN-BINDING PROTEIN"/>
    <property type="match status" value="1"/>
</dbReference>
<evidence type="ECO:0000313" key="7">
    <source>
        <dbReference type="EMBL" id="MDQ0464389.1"/>
    </source>
</evidence>
<dbReference type="RefSeq" id="WP_307349023.1">
    <property type="nucleotide sequence ID" value="NZ_JAUSVS010000003.1"/>
</dbReference>
<feature type="domain" description="Filamentous haemagglutinin FhaB/tRNA nuclease CdiA-like TPS" evidence="6">
    <location>
        <begin position="37"/>
        <end position="149"/>
    </location>
</feature>
<dbReference type="InterPro" id="IPR011050">
    <property type="entry name" value="Pectin_lyase_fold/virulence"/>
</dbReference>
<dbReference type="NCBIfam" id="TIGR01901">
    <property type="entry name" value="adhes_NPXG"/>
    <property type="match status" value="1"/>
</dbReference>
<evidence type="ECO:0000256" key="3">
    <source>
        <dbReference type="ARBA" id="ARBA00022729"/>
    </source>
</evidence>
<evidence type="ECO:0000259" key="6">
    <source>
        <dbReference type="SMART" id="SM00912"/>
    </source>
</evidence>
<dbReference type="Proteomes" id="UP001228905">
    <property type="component" value="Unassembled WGS sequence"/>
</dbReference>
<dbReference type="Pfam" id="PF05860">
    <property type="entry name" value="TPS"/>
    <property type="match status" value="1"/>
</dbReference>
<feature type="chain" id="PRO_5045762949" evidence="5">
    <location>
        <begin position="40"/>
        <end position="805"/>
    </location>
</feature>
<keyword evidence="3 5" id="KW-0732">Signal</keyword>
<dbReference type="Pfam" id="PF18657">
    <property type="entry name" value="YDG"/>
    <property type="match status" value="1"/>
</dbReference>
<dbReference type="InterPro" id="IPR050909">
    <property type="entry name" value="Bact_Autotransporter_VF"/>
</dbReference>
<protein>
    <submittedName>
        <fullName evidence="7">Filamentous hemagglutinin family protein</fullName>
    </submittedName>
</protein>
<feature type="compositionally biased region" description="Low complexity" evidence="4">
    <location>
        <begin position="725"/>
        <end position="744"/>
    </location>
</feature>
<feature type="region of interest" description="Disordered" evidence="4">
    <location>
        <begin position="657"/>
        <end position="805"/>
    </location>
</feature>
<accession>A0ABU0IQZ4</accession>
<feature type="compositionally biased region" description="Low complexity" evidence="4">
    <location>
        <begin position="758"/>
        <end position="797"/>
    </location>
</feature>
<evidence type="ECO:0000256" key="2">
    <source>
        <dbReference type="ARBA" id="ARBA00022525"/>
    </source>
</evidence>
<feature type="signal peptide" evidence="5">
    <location>
        <begin position="1"/>
        <end position="39"/>
    </location>
</feature>
<dbReference type="PRINTS" id="PR01217">
    <property type="entry name" value="PRICHEXTENSN"/>
</dbReference>
<reference evidence="7 8" key="1">
    <citation type="submission" date="2023-07" db="EMBL/GenBank/DDBJ databases">
        <title>Genomic Encyclopedia of Type Strains, Phase IV (KMG-IV): sequencing the most valuable type-strain genomes for metagenomic binning, comparative biology and taxonomic classification.</title>
        <authorList>
            <person name="Goeker M."/>
        </authorList>
    </citation>
    <scope>NUCLEOTIDE SEQUENCE [LARGE SCALE GENOMIC DNA]</scope>
    <source>
        <strain evidence="7 8">DSM 18695</strain>
    </source>
</reference>
<proteinExistence type="predicted"/>
<dbReference type="InterPro" id="IPR012334">
    <property type="entry name" value="Pectin_lyas_fold"/>
</dbReference>
<dbReference type="InterPro" id="IPR006311">
    <property type="entry name" value="TAT_signal"/>
</dbReference>
<feature type="compositionally biased region" description="Pro residues" evidence="4">
    <location>
        <begin position="662"/>
        <end position="724"/>
    </location>
</feature>
<evidence type="ECO:0000313" key="8">
    <source>
        <dbReference type="Proteomes" id="UP001228905"/>
    </source>
</evidence>
<organism evidence="7 8">
    <name type="scientific">Caulobacter ginsengisoli</name>
    <dbReference type="NCBI Taxonomy" id="400775"/>
    <lineage>
        <taxon>Bacteria</taxon>
        <taxon>Pseudomonadati</taxon>
        <taxon>Pseudomonadota</taxon>
        <taxon>Alphaproteobacteria</taxon>
        <taxon>Caulobacterales</taxon>
        <taxon>Caulobacteraceae</taxon>
        <taxon>Caulobacter</taxon>
    </lineage>
</organism>
<dbReference type="InterPro" id="IPR008638">
    <property type="entry name" value="FhaB/CdiA-like_TPS"/>
</dbReference>
<keyword evidence="8" id="KW-1185">Reference proteome</keyword>
<keyword evidence="2" id="KW-0964">Secreted</keyword>
<comment type="caution">
    <text evidence="7">The sequence shown here is derived from an EMBL/GenBank/DDBJ whole genome shotgun (WGS) entry which is preliminary data.</text>
</comment>
<dbReference type="SUPFAM" id="SSF51126">
    <property type="entry name" value="Pectin lyase-like"/>
    <property type="match status" value="1"/>
</dbReference>
<gene>
    <name evidence="7" type="ORF">QO010_002170</name>
</gene>
<dbReference type="Gene3D" id="2.160.20.10">
    <property type="entry name" value="Single-stranded right-handed beta-helix, Pectin lyase-like"/>
    <property type="match status" value="1"/>
</dbReference>
<evidence type="ECO:0000256" key="5">
    <source>
        <dbReference type="SAM" id="SignalP"/>
    </source>
</evidence>
<sequence length="805" mass="78819">MNNQLPASAQRACGRRARLVASSALAGLLALSLAGVAQALPTQGAVVAGSATIAAAPGALVITQTSRGAVINWQGFSIARGESVQFVQPNARSVVLNRVLGSDPSVILGQLSANGQVFLVNPNGVLFGASSQISVGGLVASTLQIDDADFMAGRYRFAGAGTGSVVNQGVIDADGGSVVLLGGSVSNQGVISARLGAVSLAAGDVVTLDVAGDGLLNVQVDAGAVSALVENGGMIRADGGRVLLTARSANALLGSAVNNTGVIQAQTLENRQGVIRLMGDADSGVVNVAGRLDASAPNGGNGGSIETSAARVDVASNAQITTAAPQGVTGTWLIDPLDFTIGAGGNISGATLSALLVTNSVTISTTAGPDATVPGSPPTTSLHTTTVGNGDINVNDAVSWTATPNTTTLTLAAFRDVNINAAITATNGNLVVCCGRDVNVRAAVTTTNGSVLLSGGRDANLSALGAMTTTDGNITICVGEDINVDAAITLTRGSTIPSQSLGLTPGLMLIAGNSGRGPGVAGGTLTYGALAPPTTVTGPNANVVIDYNPVSYAAPTDYSTHFVLSQGAILTQHMLVYPGASKTFDGGTGVTLVGLKGAPAGVNLVAGPGATAVFDSATVGSDVGVTFSGYSLSGPTAARYALPTSCCVTGSRTTGTILAAASPPPSPPPVSPPPSPPPVSPPPVSPPPVSPPPVSPPPVSPPPVSPPPVSPPPVSPPPVSPPPVVSTSPPLAGGFGPSASGPAFDLALAVLGGGMTMPAAPTQPEAPAQAATQAAQPAPAAAPAAHTPAPVPFVAPVYPRKQDRN</sequence>
<evidence type="ECO:0000256" key="4">
    <source>
        <dbReference type="SAM" id="MobiDB-lite"/>
    </source>
</evidence>
<dbReference type="PROSITE" id="PS51318">
    <property type="entry name" value="TAT"/>
    <property type="match status" value="1"/>
</dbReference>
<evidence type="ECO:0000256" key="1">
    <source>
        <dbReference type="ARBA" id="ARBA00004613"/>
    </source>
</evidence>
<dbReference type="InterPro" id="IPR041248">
    <property type="entry name" value="YDG"/>
</dbReference>
<name>A0ABU0IQZ4_9CAUL</name>
<dbReference type="PANTHER" id="PTHR12338">
    <property type="entry name" value="AUTOTRANSPORTER"/>
    <property type="match status" value="1"/>
</dbReference>